<dbReference type="RefSeq" id="WP_146652139.1">
    <property type="nucleotide sequence ID" value="NZ_CP012333.1"/>
</dbReference>
<evidence type="ECO:0000313" key="2">
    <source>
        <dbReference type="Proteomes" id="UP000064967"/>
    </source>
</evidence>
<protein>
    <submittedName>
        <fullName evidence="1">Uncharacterized protein</fullName>
    </submittedName>
</protein>
<evidence type="ECO:0000313" key="1">
    <source>
        <dbReference type="EMBL" id="AKV00946.1"/>
    </source>
</evidence>
<dbReference type="KEGG" id="llu:AKJ09_07609"/>
<name>A0A0K1Q534_9BACT</name>
<dbReference type="STRING" id="1391654.AKJ09_07609"/>
<sequence>MFQAGFAKRASFAAAHVALVASLLWGCTPQIGDKCVLSTDCSSSGDRICDTSQPGGYCTTPSNCRPNLCPDKAACVLFAGSVPGCFVDDRDGPAGARTGRAFCMARCENDGDCRSGYVCASPTDPRWGGVIMDNDQTQLTCMVAPTFSIDVDAGDAEAPVCGLGTGSDAGIDASAPSITLEAGTVPPLFPDAGPDGG</sequence>
<dbReference type="EMBL" id="CP012333">
    <property type="protein sequence ID" value="AKV00946.1"/>
    <property type="molecule type" value="Genomic_DNA"/>
</dbReference>
<proteinExistence type="predicted"/>
<keyword evidence="2" id="KW-1185">Reference proteome</keyword>
<dbReference type="Proteomes" id="UP000064967">
    <property type="component" value="Chromosome"/>
</dbReference>
<dbReference type="OrthoDB" id="5526683at2"/>
<reference evidence="1 2" key="1">
    <citation type="submission" date="2015-08" db="EMBL/GenBank/DDBJ databases">
        <authorList>
            <person name="Babu N.S."/>
            <person name="Beckwith C.J."/>
            <person name="Beseler K.G."/>
            <person name="Brison A."/>
            <person name="Carone J.V."/>
            <person name="Caskin T.P."/>
            <person name="Diamond M."/>
            <person name="Durham M.E."/>
            <person name="Foxe J.M."/>
            <person name="Go M."/>
            <person name="Henderson B.A."/>
            <person name="Jones I.B."/>
            <person name="McGettigan J.A."/>
            <person name="Micheletti S.J."/>
            <person name="Nasrallah M.E."/>
            <person name="Ortiz D."/>
            <person name="Piller C.R."/>
            <person name="Privatt S.R."/>
            <person name="Schneider S.L."/>
            <person name="Sharp S."/>
            <person name="Smith T.C."/>
            <person name="Stanton J.D."/>
            <person name="Ullery H.E."/>
            <person name="Wilson R.J."/>
            <person name="Serrano M.G."/>
            <person name="Buck G."/>
            <person name="Lee V."/>
            <person name="Wang Y."/>
            <person name="Carvalho R."/>
            <person name="Voegtly L."/>
            <person name="Shi R."/>
            <person name="Duckworth R."/>
            <person name="Johnson A."/>
            <person name="Loviza R."/>
            <person name="Walstead R."/>
            <person name="Shah Z."/>
            <person name="Kiflezghi M."/>
            <person name="Wade K."/>
            <person name="Ball S.L."/>
            <person name="Bradley K.W."/>
            <person name="Asai D.J."/>
            <person name="Bowman C.A."/>
            <person name="Russell D.A."/>
            <person name="Pope W.H."/>
            <person name="Jacobs-Sera D."/>
            <person name="Hendrix R.W."/>
            <person name="Hatfull G.F."/>
        </authorList>
    </citation>
    <scope>NUCLEOTIDE SEQUENCE [LARGE SCALE GENOMIC DNA]</scope>
    <source>
        <strain evidence="1 2">DSM 27648</strain>
    </source>
</reference>
<gene>
    <name evidence="1" type="ORF">AKJ09_07609</name>
</gene>
<organism evidence="1 2">
    <name type="scientific">Labilithrix luteola</name>
    <dbReference type="NCBI Taxonomy" id="1391654"/>
    <lineage>
        <taxon>Bacteria</taxon>
        <taxon>Pseudomonadati</taxon>
        <taxon>Myxococcota</taxon>
        <taxon>Polyangia</taxon>
        <taxon>Polyangiales</taxon>
        <taxon>Labilitrichaceae</taxon>
        <taxon>Labilithrix</taxon>
    </lineage>
</organism>
<accession>A0A0K1Q534</accession>
<dbReference type="AlphaFoldDB" id="A0A0K1Q534"/>